<reference evidence="2" key="1">
    <citation type="journal article" date="2014" name="Front. Microbiol.">
        <title>High frequency of phylogenetically diverse reductive dehalogenase-homologous genes in deep subseafloor sedimentary metagenomes.</title>
        <authorList>
            <person name="Kawai M."/>
            <person name="Futagami T."/>
            <person name="Toyoda A."/>
            <person name="Takaki Y."/>
            <person name="Nishi S."/>
            <person name="Hori S."/>
            <person name="Arai W."/>
            <person name="Tsubouchi T."/>
            <person name="Morono Y."/>
            <person name="Uchiyama I."/>
            <person name="Ito T."/>
            <person name="Fujiyama A."/>
            <person name="Inagaki F."/>
            <person name="Takami H."/>
        </authorList>
    </citation>
    <scope>NUCLEOTIDE SEQUENCE</scope>
    <source>
        <strain evidence="2">Expedition CK06-06</strain>
    </source>
</reference>
<dbReference type="EMBL" id="BART01020091">
    <property type="protein sequence ID" value="GAG99982.1"/>
    <property type="molecule type" value="Genomic_DNA"/>
</dbReference>
<organism evidence="2">
    <name type="scientific">marine sediment metagenome</name>
    <dbReference type="NCBI Taxonomy" id="412755"/>
    <lineage>
        <taxon>unclassified sequences</taxon>
        <taxon>metagenomes</taxon>
        <taxon>ecological metagenomes</taxon>
    </lineage>
</organism>
<dbReference type="AlphaFoldDB" id="X1D4G6"/>
<dbReference type="Gene3D" id="3.30.70.1230">
    <property type="entry name" value="Nucleotide cyclase"/>
    <property type="match status" value="1"/>
</dbReference>
<gene>
    <name evidence="2" type="ORF">S01H4_37406</name>
</gene>
<name>X1D4G6_9ZZZZ</name>
<dbReference type="GO" id="GO:0009190">
    <property type="term" value="P:cyclic nucleotide biosynthetic process"/>
    <property type="evidence" value="ECO:0007669"/>
    <property type="project" value="InterPro"/>
</dbReference>
<evidence type="ECO:0000259" key="1">
    <source>
        <dbReference type="PROSITE" id="PS50125"/>
    </source>
</evidence>
<feature type="non-terminal residue" evidence="2">
    <location>
        <position position="1"/>
    </location>
</feature>
<dbReference type="InterPro" id="IPR001054">
    <property type="entry name" value="A/G_cyclase"/>
</dbReference>
<dbReference type="SUPFAM" id="SSF55073">
    <property type="entry name" value="Nucleotide cyclase"/>
    <property type="match status" value="1"/>
</dbReference>
<dbReference type="GO" id="GO:0035556">
    <property type="term" value="P:intracellular signal transduction"/>
    <property type="evidence" value="ECO:0007669"/>
    <property type="project" value="InterPro"/>
</dbReference>
<protein>
    <recommendedName>
        <fullName evidence="1">Guanylate cyclase domain-containing protein</fullName>
    </recommendedName>
</protein>
<proteinExistence type="predicted"/>
<dbReference type="PROSITE" id="PS50125">
    <property type="entry name" value="GUANYLATE_CYCLASE_2"/>
    <property type="match status" value="1"/>
</dbReference>
<evidence type="ECO:0000313" key="2">
    <source>
        <dbReference type="EMBL" id="GAG99982.1"/>
    </source>
</evidence>
<accession>X1D4G6</accession>
<dbReference type="InterPro" id="IPR029787">
    <property type="entry name" value="Nucleotide_cyclase"/>
</dbReference>
<sequence length="155" mass="17654">GNMGTTTRMNYTMMGDVVNTAARLEASAKQYGIYIQCTTEALNMAGADAFEWREIDKVRVMGKSEAVETVEIMAAKGQLDGSLLEMRDIYQEGMALYRQQQWDQARKIFEESERLEEVFPKRPNTPSRVYVERCDYFKANPPGDGWDGSWTLTAK</sequence>
<feature type="domain" description="Guanylate cyclase" evidence="1">
    <location>
        <begin position="1"/>
        <end position="25"/>
    </location>
</feature>
<comment type="caution">
    <text evidence="2">The sequence shown here is derived from an EMBL/GenBank/DDBJ whole genome shotgun (WGS) entry which is preliminary data.</text>
</comment>